<evidence type="ECO:0000313" key="3">
    <source>
        <dbReference type="EMBL" id="ERT04571.1"/>
    </source>
</evidence>
<organism evidence="3 4">
    <name type="scientific">Lyngbya aestuarii BL J</name>
    <dbReference type="NCBI Taxonomy" id="1348334"/>
    <lineage>
        <taxon>Bacteria</taxon>
        <taxon>Bacillati</taxon>
        <taxon>Cyanobacteriota</taxon>
        <taxon>Cyanophyceae</taxon>
        <taxon>Oscillatoriophycideae</taxon>
        <taxon>Oscillatoriales</taxon>
        <taxon>Microcoleaceae</taxon>
        <taxon>Lyngbya</taxon>
    </lineage>
</organism>
<gene>
    <name evidence="3" type="ORF">M595_5487</name>
</gene>
<evidence type="ECO:0000313" key="4">
    <source>
        <dbReference type="Proteomes" id="UP000017127"/>
    </source>
</evidence>
<dbReference type="Gene3D" id="3.30.9.10">
    <property type="entry name" value="D-Amino Acid Oxidase, subunit A, domain 2"/>
    <property type="match status" value="1"/>
</dbReference>
<reference evidence="3 4" key="1">
    <citation type="journal article" date="2013" name="Front. Microbiol.">
        <title>Comparative genomic analyses of the cyanobacterium, Lyngbya aestuarii BL J, a powerful hydrogen producer.</title>
        <authorList>
            <person name="Kothari A."/>
            <person name="Vaughn M."/>
            <person name="Garcia-Pichel F."/>
        </authorList>
    </citation>
    <scope>NUCLEOTIDE SEQUENCE [LARGE SCALE GENOMIC DNA]</scope>
    <source>
        <strain evidence="3 4">BL J</strain>
    </source>
</reference>
<dbReference type="Pfam" id="PF01266">
    <property type="entry name" value="DAO"/>
    <property type="match status" value="1"/>
</dbReference>
<evidence type="ECO:0000256" key="1">
    <source>
        <dbReference type="ARBA" id="ARBA00023002"/>
    </source>
</evidence>
<name>U7QCY0_9CYAN</name>
<keyword evidence="4" id="KW-1185">Reference proteome</keyword>
<evidence type="ECO:0000259" key="2">
    <source>
        <dbReference type="Pfam" id="PF01266"/>
    </source>
</evidence>
<dbReference type="GO" id="GO:0016491">
    <property type="term" value="F:oxidoreductase activity"/>
    <property type="evidence" value="ECO:0007669"/>
    <property type="project" value="UniProtKB-KW"/>
</dbReference>
<dbReference type="InterPro" id="IPR006076">
    <property type="entry name" value="FAD-dep_OxRdtase"/>
</dbReference>
<dbReference type="Gene3D" id="3.50.50.60">
    <property type="entry name" value="FAD/NAD(P)-binding domain"/>
    <property type="match status" value="1"/>
</dbReference>
<dbReference type="PANTHER" id="PTHR13847">
    <property type="entry name" value="SARCOSINE DEHYDROGENASE-RELATED"/>
    <property type="match status" value="1"/>
</dbReference>
<dbReference type="PANTHER" id="PTHR13847:SF287">
    <property type="entry name" value="FAD-DEPENDENT OXIDOREDUCTASE DOMAIN-CONTAINING PROTEIN 1"/>
    <property type="match status" value="1"/>
</dbReference>
<keyword evidence="1" id="KW-0560">Oxidoreductase</keyword>
<protein>
    <submittedName>
        <fullName evidence="3">Pyridine nucleotide-disulfide oxidoreductase family protein</fullName>
    </submittedName>
</protein>
<accession>U7QCY0</accession>
<comment type="caution">
    <text evidence="3">The sequence shown here is derived from an EMBL/GenBank/DDBJ whole genome shotgun (WGS) entry which is preliminary data.</text>
</comment>
<feature type="domain" description="FAD dependent oxidoreductase" evidence="2">
    <location>
        <begin position="5"/>
        <end position="370"/>
    </location>
</feature>
<dbReference type="RefSeq" id="WP_023069170.1">
    <property type="nucleotide sequence ID" value="NZ_AUZM01000090.1"/>
</dbReference>
<dbReference type="EMBL" id="AUZM01000090">
    <property type="protein sequence ID" value="ERT04571.1"/>
    <property type="molecule type" value="Genomic_DNA"/>
</dbReference>
<dbReference type="SUPFAM" id="SSF51905">
    <property type="entry name" value="FAD/NAD(P)-binding domain"/>
    <property type="match status" value="1"/>
</dbReference>
<dbReference type="AlphaFoldDB" id="U7QCY0"/>
<dbReference type="PATRIC" id="fig|1348334.3.peg.5278"/>
<sequence length="391" mass="43105">MTTYDWIIVGAGITGTSLSYELAKKGLKVLLIEENPTFENATRYSYGGLAYWSGSTPLTRQLCEDGKQRHQTLSEELEADTEFREVDLILTVSPEQNPEQIAESYTKFITPPRLLRPEEACEIEPLLNPNGIAAAFTVRHGHISPEKTNFAYLDAFKRLGGKLEIATVTELVKEGNKITGVQTKNETYKAENTAICAGGLSRSLLSSAGISIRLHFTHTEVLETPPVEINLRTVVMSAGMERFQLEADAAKPEFEPLWDEPGHEFVPLIIDASAVQLLNKQMRIGQPSRVLSDPNTKINPAESEAQIRNAIGKILPSLQDLPAHWYHCLVAFTADSLPLVGAIPDLTGIHIFSGFSNPLVFVPPLAQRFANHLTGQPDELVKQLSPLRSTL</sequence>
<dbReference type="OrthoDB" id="502939at2"/>
<dbReference type="GO" id="GO:0005737">
    <property type="term" value="C:cytoplasm"/>
    <property type="evidence" value="ECO:0007669"/>
    <property type="project" value="TreeGrafter"/>
</dbReference>
<dbReference type="InterPro" id="IPR036188">
    <property type="entry name" value="FAD/NAD-bd_sf"/>
</dbReference>
<dbReference type="Proteomes" id="UP000017127">
    <property type="component" value="Unassembled WGS sequence"/>
</dbReference>
<proteinExistence type="predicted"/>